<accession>A0A9D1R0I8</accession>
<sequence>MPKLQAARVTQCGLDFAVVLVDPKLFMNKNDLEAFAEQAQSLFPGVPVALLSYDDLKVTRYHGPDEVVAFLKQIRAVSLPWVEYSLGE</sequence>
<reference evidence="1" key="1">
    <citation type="journal article" date="2021" name="PeerJ">
        <title>Extensive microbial diversity within the chicken gut microbiome revealed by metagenomics and culture.</title>
        <authorList>
            <person name="Gilroy R."/>
            <person name="Ravi A."/>
            <person name="Getino M."/>
            <person name="Pursley I."/>
            <person name="Horton D.L."/>
            <person name="Alikhan N.F."/>
            <person name="Baker D."/>
            <person name="Gharbi K."/>
            <person name="Hall N."/>
            <person name="Watson M."/>
            <person name="Adriaenssens E.M."/>
            <person name="Foster-Nyarko E."/>
            <person name="Jarju S."/>
            <person name="Secka A."/>
            <person name="Antonio M."/>
            <person name="Oren A."/>
            <person name="Chaudhuri R.R."/>
            <person name="La Ragione R."/>
            <person name="Hildebrand F."/>
            <person name="Pallen M.J."/>
        </authorList>
    </citation>
    <scope>NUCLEOTIDE SEQUENCE</scope>
    <source>
        <strain evidence="1">ChiSxjej5B17-1746</strain>
    </source>
</reference>
<protein>
    <submittedName>
        <fullName evidence="1">Uncharacterized protein</fullName>
    </submittedName>
</protein>
<dbReference type="AlphaFoldDB" id="A0A9D1R0I8"/>
<organism evidence="1 2">
    <name type="scientific">Candidatus Bilophila faecipullorum</name>
    <dbReference type="NCBI Taxonomy" id="2838482"/>
    <lineage>
        <taxon>Bacteria</taxon>
        <taxon>Pseudomonadati</taxon>
        <taxon>Thermodesulfobacteriota</taxon>
        <taxon>Desulfovibrionia</taxon>
        <taxon>Desulfovibrionales</taxon>
        <taxon>Desulfovibrionaceae</taxon>
        <taxon>Bilophila</taxon>
    </lineage>
</organism>
<reference evidence="1" key="2">
    <citation type="submission" date="2021-04" db="EMBL/GenBank/DDBJ databases">
        <authorList>
            <person name="Gilroy R."/>
        </authorList>
    </citation>
    <scope>NUCLEOTIDE SEQUENCE</scope>
    <source>
        <strain evidence="1">ChiSxjej5B17-1746</strain>
    </source>
</reference>
<proteinExistence type="predicted"/>
<dbReference type="Proteomes" id="UP000824264">
    <property type="component" value="Unassembled WGS sequence"/>
</dbReference>
<evidence type="ECO:0000313" key="1">
    <source>
        <dbReference type="EMBL" id="HIW78575.1"/>
    </source>
</evidence>
<comment type="caution">
    <text evidence="1">The sequence shown here is derived from an EMBL/GenBank/DDBJ whole genome shotgun (WGS) entry which is preliminary data.</text>
</comment>
<evidence type="ECO:0000313" key="2">
    <source>
        <dbReference type="Proteomes" id="UP000824264"/>
    </source>
</evidence>
<gene>
    <name evidence="1" type="ORF">H9874_05440</name>
</gene>
<name>A0A9D1R0I8_9BACT</name>
<dbReference type="EMBL" id="DXGI01000194">
    <property type="protein sequence ID" value="HIW78575.1"/>
    <property type="molecule type" value="Genomic_DNA"/>
</dbReference>